<dbReference type="PANTHER" id="PTHR45654:SF77">
    <property type="entry name" value="HOMEOBOX-LEUCINE ZIPPER PROTEIN MERISTEM L1"/>
    <property type="match status" value="1"/>
</dbReference>
<evidence type="ECO:0000256" key="2">
    <source>
        <dbReference type="ARBA" id="ARBA00006789"/>
    </source>
</evidence>
<evidence type="ECO:0000256" key="6">
    <source>
        <dbReference type="ARBA" id="ARBA00023155"/>
    </source>
</evidence>
<dbReference type="PROSITE" id="PS50848">
    <property type="entry name" value="START"/>
    <property type="match status" value="1"/>
</dbReference>
<organism evidence="15 16">
    <name type="scientific">Cicer arietinum</name>
    <name type="common">Chickpea</name>
    <name type="synonym">Garbanzo</name>
    <dbReference type="NCBI Taxonomy" id="3827"/>
    <lineage>
        <taxon>Eukaryota</taxon>
        <taxon>Viridiplantae</taxon>
        <taxon>Streptophyta</taxon>
        <taxon>Embryophyta</taxon>
        <taxon>Tracheophyta</taxon>
        <taxon>Spermatophyta</taxon>
        <taxon>Magnoliopsida</taxon>
        <taxon>eudicotyledons</taxon>
        <taxon>Gunneridae</taxon>
        <taxon>Pentapetalae</taxon>
        <taxon>rosids</taxon>
        <taxon>fabids</taxon>
        <taxon>Fabales</taxon>
        <taxon>Fabaceae</taxon>
        <taxon>Papilionoideae</taxon>
        <taxon>50 kb inversion clade</taxon>
        <taxon>NPAAA clade</taxon>
        <taxon>Hologalegina</taxon>
        <taxon>IRL clade</taxon>
        <taxon>Cicereae</taxon>
        <taxon>Cicer</taxon>
    </lineage>
</organism>
<feature type="coiled-coil region" evidence="11">
    <location>
        <begin position="110"/>
        <end position="140"/>
    </location>
</feature>
<evidence type="ECO:0000256" key="7">
    <source>
        <dbReference type="ARBA" id="ARBA00023163"/>
    </source>
</evidence>
<dbReference type="PaxDb" id="3827-XP_004496853.1"/>
<feature type="compositionally biased region" description="Basic residues" evidence="12">
    <location>
        <begin position="50"/>
        <end position="60"/>
    </location>
</feature>
<gene>
    <name evidence="16" type="primary">LOC101508445</name>
</gene>
<dbReference type="Pfam" id="PF00046">
    <property type="entry name" value="Homeodomain"/>
    <property type="match status" value="1"/>
</dbReference>
<dbReference type="PANTHER" id="PTHR45654">
    <property type="entry name" value="HOMEOBOX-LEUCINE ZIPPER PROTEIN MERISTEM L1"/>
    <property type="match status" value="1"/>
</dbReference>
<dbReference type="InterPro" id="IPR023393">
    <property type="entry name" value="START-like_dom_sf"/>
</dbReference>
<comment type="subcellular location">
    <subcellularLocation>
        <location evidence="1 9 10">Nucleus</location>
    </subcellularLocation>
</comment>
<dbReference type="Gene3D" id="3.30.530.20">
    <property type="match status" value="1"/>
</dbReference>
<feature type="compositionally biased region" description="Polar residues" evidence="12">
    <location>
        <begin position="13"/>
        <end position="24"/>
    </location>
</feature>
<dbReference type="InterPro" id="IPR057993">
    <property type="entry name" value="HD-Zip_IV_C"/>
</dbReference>
<dbReference type="RefSeq" id="XP_004496853.1">
    <property type="nucleotide sequence ID" value="XM_004496796.2"/>
</dbReference>
<feature type="region of interest" description="Disordered" evidence="12">
    <location>
        <begin position="1"/>
        <end position="60"/>
    </location>
</feature>
<keyword evidence="7" id="KW-0804">Transcription</keyword>
<evidence type="ECO:0000256" key="8">
    <source>
        <dbReference type="ARBA" id="ARBA00023242"/>
    </source>
</evidence>
<dbReference type="InterPro" id="IPR042160">
    <property type="entry name" value="HD-Zip_IV"/>
</dbReference>
<evidence type="ECO:0000256" key="4">
    <source>
        <dbReference type="ARBA" id="ARBA00023054"/>
    </source>
</evidence>
<dbReference type="GO" id="GO:0003677">
    <property type="term" value="F:DNA binding"/>
    <property type="evidence" value="ECO:0007669"/>
    <property type="project" value="UniProtKB-UniRule"/>
</dbReference>
<dbReference type="InterPro" id="IPR009057">
    <property type="entry name" value="Homeodomain-like_sf"/>
</dbReference>
<dbReference type="eggNOG" id="ENOG502QU3P">
    <property type="taxonomic scope" value="Eukaryota"/>
</dbReference>
<comment type="similarity">
    <text evidence="2">Belongs to the HD-ZIP homeobox family. Class IV subfamily.</text>
</comment>
<dbReference type="PROSITE" id="PS50071">
    <property type="entry name" value="HOMEOBOX_2"/>
    <property type="match status" value="1"/>
</dbReference>
<feature type="compositionally biased region" description="Basic residues" evidence="12">
    <location>
        <begin position="1"/>
        <end position="12"/>
    </location>
</feature>
<evidence type="ECO:0000313" key="15">
    <source>
        <dbReference type="Proteomes" id="UP000087171"/>
    </source>
</evidence>
<dbReference type="InterPro" id="IPR002913">
    <property type="entry name" value="START_lipid-bd_dom"/>
</dbReference>
<dbReference type="CDD" id="cd08875">
    <property type="entry name" value="START_ArGLABRA2_like"/>
    <property type="match status" value="1"/>
</dbReference>
<feature type="domain" description="START" evidence="14">
    <location>
        <begin position="225"/>
        <end position="461"/>
    </location>
</feature>
<keyword evidence="4 11" id="KW-0175">Coiled coil</keyword>
<keyword evidence="6 9" id="KW-0371">Homeobox</keyword>
<dbReference type="SUPFAM" id="SSF55961">
    <property type="entry name" value="Bet v1-like"/>
    <property type="match status" value="2"/>
</dbReference>
<reference evidence="16" key="2">
    <citation type="submission" date="2025-08" db="UniProtKB">
        <authorList>
            <consortium name="RefSeq"/>
        </authorList>
    </citation>
    <scope>IDENTIFICATION</scope>
    <source>
        <tissue evidence="16">Etiolated seedlings</tissue>
    </source>
</reference>
<keyword evidence="8 9" id="KW-0539">Nucleus</keyword>
<keyword evidence="3" id="KW-0805">Transcription regulation</keyword>
<dbReference type="SMART" id="SM00234">
    <property type="entry name" value="START"/>
    <property type="match status" value="1"/>
</dbReference>
<dbReference type="AlphaFoldDB" id="A0A1S2XZ98"/>
<reference evidence="15" key="1">
    <citation type="journal article" date="2013" name="Nat. Biotechnol.">
        <title>Draft genome sequence of chickpea (Cicer arietinum) provides a resource for trait improvement.</title>
        <authorList>
            <person name="Varshney R.K."/>
            <person name="Song C."/>
            <person name="Saxena R.K."/>
            <person name="Azam S."/>
            <person name="Yu S."/>
            <person name="Sharpe A.G."/>
            <person name="Cannon S."/>
            <person name="Baek J."/>
            <person name="Rosen B.D."/>
            <person name="Tar'an B."/>
            <person name="Millan T."/>
            <person name="Zhang X."/>
            <person name="Ramsay L.D."/>
            <person name="Iwata A."/>
            <person name="Wang Y."/>
            <person name="Nelson W."/>
            <person name="Farmer A.D."/>
            <person name="Gaur P.M."/>
            <person name="Soderlund C."/>
            <person name="Penmetsa R.V."/>
            <person name="Xu C."/>
            <person name="Bharti A.K."/>
            <person name="He W."/>
            <person name="Winter P."/>
            <person name="Zhao S."/>
            <person name="Hane J.K."/>
            <person name="Carrasquilla-Garcia N."/>
            <person name="Condie J.A."/>
            <person name="Upadhyaya H.D."/>
            <person name="Luo M.C."/>
            <person name="Thudi M."/>
            <person name="Gowda C.L."/>
            <person name="Singh N.P."/>
            <person name="Lichtenzveig J."/>
            <person name="Gali K.K."/>
            <person name="Rubio J."/>
            <person name="Nadarajan N."/>
            <person name="Dolezel J."/>
            <person name="Bansal K.C."/>
            <person name="Xu X."/>
            <person name="Edwards D."/>
            <person name="Zhang G."/>
            <person name="Kahl G."/>
            <person name="Gil J."/>
            <person name="Singh K.B."/>
            <person name="Datta S.K."/>
            <person name="Jackson S.A."/>
            <person name="Wang J."/>
            <person name="Cook D.R."/>
        </authorList>
    </citation>
    <scope>NUCLEOTIDE SEQUENCE [LARGE SCALE GENOMIC DNA]</scope>
    <source>
        <strain evidence="15">cv. CDC Frontier</strain>
    </source>
</reference>
<dbReference type="InterPro" id="IPR001356">
    <property type="entry name" value="HD"/>
</dbReference>
<dbReference type="CDD" id="cd00086">
    <property type="entry name" value="homeodomain"/>
    <property type="match status" value="1"/>
</dbReference>
<sequence>MCYSKSKVRHPQPQKQQLTTSSTSDSERTNENEDSGNEAPPSTEDQNHNKQPKKRVYKRHTQPQIREMEAFFKNNPHPDERQRKQLGRELGLGPMQIKFWFQNKRTQMKVQMERQEKYFLKEENERLRAEIEMYKEAINKATCPKCECHFCVDGMSFHEYHHLKMIEYARLKAQAQMMAGTVPIDVGNHEGCSYSNIGQMSAPSFEVGSGSGNYSNSIMIEEMRVDSNNLMIVELAVVAMEELTTLALAGSPLWIPSNYKEILNEAEYTRFFPNNVIGPKLIGLKSEASRESVTVPMNSINLIEVLMDVNQWSTMFYGIVSNAMTIDVLSPGVSGNYNGALQVMSADFQVPSPLVSARENHFIRYCKQYQQGVWAVVDVSLDHLCPSSSSTTRRSRRRPSGCLIQELQNGCSKVTWVEHVEVDESTVASNQSYKSLITSGLAFGAIRWVASLDRQCERLAISMTINIPPAADHFAMNSLQRRKSLMRLTDRMKVYFSTVAGSSIPNCWEVLTSNSNDVRVMIKRSIREPGTNTGSGLILSAGTSLWLPVLPKRLFDFLRSQNSRSEWDIISIGGIIQEMAHIPNGQDPANCVSLIRVKSADCSQNNMVLLQENSTDSTGSYVIYAPVDYGAMNVVMNGGDPDCVVMLPSGFVILPDGVPLNNGGGCLLTISFQILIDSNPNATIQNGSVQSVIGLIKNTVERIKIALAFDRTP</sequence>
<keyword evidence="5 9" id="KW-0238">DNA-binding</keyword>
<dbReference type="SMART" id="SM00389">
    <property type="entry name" value="HOX"/>
    <property type="match status" value="1"/>
</dbReference>
<dbReference type="Pfam" id="PF25797">
    <property type="entry name" value="PDF2_C"/>
    <property type="match status" value="1"/>
</dbReference>
<evidence type="ECO:0000259" key="14">
    <source>
        <dbReference type="PROSITE" id="PS50848"/>
    </source>
</evidence>
<evidence type="ECO:0000256" key="11">
    <source>
        <dbReference type="SAM" id="Coils"/>
    </source>
</evidence>
<dbReference type="STRING" id="3827.A0A1S2XZ98"/>
<evidence type="ECO:0000256" key="3">
    <source>
        <dbReference type="ARBA" id="ARBA00023015"/>
    </source>
</evidence>
<keyword evidence="15" id="KW-1185">Reference proteome</keyword>
<evidence type="ECO:0000313" key="16">
    <source>
        <dbReference type="RefSeq" id="XP_004496853.1"/>
    </source>
</evidence>
<dbReference type="GO" id="GO:0008289">
    <property type="term" value="F:lipid binding"/>
    <property type="evidence" value="ECO:0007669"/>
    <property type="project" value="InterPro"/>
</dbReference>
<dbReference type="OrthoDB" id="1410151at2759"/>
<evidence type="ECO:0000256" key="12">
    <source>
        <dbReference type="SAM" id="MobiDB-lite"/>
    </source>
</evidence>
<dbReference type="SUPFAM" id="SSF46689">
    <property type="entry name" value="Homeodomain-like"/>
    <property type="match status" value="1"/>
</dbReference>
<dbReference type="Pfam" id="PF01852">
    <property type="entry name" value="START"/>
    <property type="match status" value="1"/>
</dbReference>
<feature type="DNA-binding region" description="Homeobox" evidence="9">
    <location>
        <begin position="53"/>
        <end position="112"/>
    </location>
</feature>
<name>A0A1S2XZ98_CICAR</name>
<evidence type="ECO:0000259" key="13">
    <source>
        <dbReference type="PROSITE" id="PS50071"/>
    </source>
</evidence>
<dbReference type="GO" id="GO:0005634">
    <property type="term" value="C:nucleus"/>
    <property type="evidence" value="ECO:0007669"/>
    <property type="project" value="UniProtKB-SubCell"/>
</dbReference>
<feature type="domain" description="Homeobox" evidence="13">
    <location>
        <begin position="51"/>
        <end position="111"/>
    </location>
</feature>
<dbReference type="Gene3D" id="1.10.10.60">
    <property type="entry name" value="Homeodomain-like"/>
    <property type="match status" value="1"/>
</dbReference>
<protein>
    <submittedName>
        <fullName evidence="16">Homeobox-leucine zipper protein MERISTEM L1-like</fullName>
    </submittedName>
</protein>
<accession>A0A1S2XZ98</accession>
<evidence type="ECO:0000256" key="5">
    <source>
        <dbReference type="ARBA" id="ARBA00023125"/>
    </source>
</evidence>
<dbReference type="Proteomes" id="UP000087171">
    <property type="component" value="Chromosome Ca4"/>
</dbReference>
<evidence type="ECO:0000256" key="9">
    <source>
        <dbReference type="PROSITE-ProRule" id="PRU00108"/>
    </source>
</evidence>
<evidence type="ECO:0000256" key="1">
    <source>
        <dbReference type="ARBA" id="ARBA00004123"/>
    </source>
</evidence>
<evidence type="ECO:0000256" key="10">
    <source>
        <dbReference type="RuleBase" id="RU000682"/>
    </source>
</evidence>
<proteinExistence type="inferred from homology"/>
<dbReference type="FunFam" id="1.10.10.60:FF:000229">
    <property type="entry name" value="Homeobox-leucine zipper protein HDG1"/>
    <property type="match status" value="1"/>
</dbReference>